<dbReference type="Proteomes" id="UP000182235">
    <property type="component" value="Unassembled WGS sequence"/>
</dbReference>
<dbReference type="VEuPathDB" id="FungiDB:AJ78_08984"/>
<sequence length="38" mass="4311">MSYHRQLATILSVLLITPLTLRQVLLTCHKSMTAVTTR</sequence>
<organism evidence="1 2">
    <name type="scientific">Emergomyces pasteurianus Ep9510</name>
    <dbReference type="NCBI Taxonomy" id="1447872"/>
    <lineage>
        <taxon>Eukaryota</taxon>
        <taxon>Fungi</taxon>
        <taxon>Dikarya</taxon>
        <taxon>Ascomycota</taxon>
        <taxon>Pezizomycotina</taxon>
        <taxon>Eurotiomycetes</taxon>
        <taxon>Eurotiomycetidae</taxon>
        <taxon>Onygenales</taxon>
        <taxon>Ajellomycetaceae</taxon>
        <taxon>Emergomyces</taxon>
    </lineage>
</organism>
<name>A0A1J9NYI4_9EURO</name>
<keyword evidence="2" id="KW-1185">Reference proteome</keyword>
<dbReference type="AlphaFoldDB" id="A0A1J9NYI4"/>
<protein>
    <submittedName>
        <fullName evidence="1">Uncharacterized protein</fullName>
    </submittedName>
</protein>
<reference evidence="1 2" key="1">
    <citation type="submission" date="2015-07" db="EMBL/GenBank/DDBJ databases">
        <title>Emmonsia species relationships and genome sequence.</title>
        <authorList>
            <consortium name="The Broad Institute Genomics Platform"/>
            <person name="Cuomo C.A."/>
            <person name="Munoz J.F."/>
            <person name="Imamovic A."/>
            <person name="Priest M.E."/>
            <person name="Young S."/>
            <person name="Clay O.K."/>
            <person name="McEwen J.G."/>
        </authorList>
    </citation>
    <scope>NUCLEOTIDE SEQUENCE [LARGE SCALE GENOMIC DNA]</scope>
    <source>
        <strain evidence="1 2">UAMH 9510</strain>
    </source>
</reference>
<gene>
    <name evidence="1" type="ORF">AJ78_08984</name>
</gene>
<proteinExistence type="predicted"/>
<evidence type="ECO:0000313" key="2">
    <source>
        <dbReference type="Proteomes" id="UP000182235"/>
    </source>
</evidence>
<dbReference type="EMBL" id="LGRN01001227">
    <property type="protein sequence ID" value="OJD09673.1"/>
    <property type="molecule type" value="Genomic_DNA"/>
</dbReference>
<accession>A0A1J9NYI4</accession>
<evidence type="ECO:0000313" key="1">
    <source>
        <dbReference type="EMBL" id="OJD09673.1"/>
    </source>
</evidence>
<comment type="caution">
    <text evidence="1">The sequence shown here is derived from an EMBL/GenBank/DDBJ whole genome shotgun (WGS) entry which is preliminary data.</text>
</comment>